<accession>A0A9P6G693</accession>
<dbReference type="InterPro" id="IPR000719">
    <property type="entry name" value="Prot_kinase_dom"/>
</dbReference>
<dbReference type="InterPro" id="IPR053235">
    <property type="entry name" value="Ser_Thr_kinase"/>
</dbReference>
<comment type="subunit">
    <text evidence="2">Component of the EKC/KEOPS complex composed of at least BUD32, CGI121, GON7, KAE1 and PCC1; the whole complex dimerizes.</text>
</comment>
<dbReference type="EMBL" id="WJXW01000015">
    <property type="protein sequence ID" value="KAF9729857.1"/>
    <property type="molecule type" value="Genomic_DNA"/>
</dbReference>
<dbReference type="AlphaFoldDB" id="A0A9P6G693"/>
<dbReference type="Proteomes" id="UP000756921">
    <property type="component" value="Unassembled WGS sequence"/>
</dbReference>
<comment type="catalytic activity">
    <reaction evidence="8">
        <text>L-threonyl-[protein] + ATP = O-phospho-L-threonyl-[protein] + ADP + H(+)</text>
        <dbReference type="Rhea" id="RHEA:46608"/>
        <dbReference type="Rhea" id="RHEA-COMP:11060"/>
        <dbReference type="Rhea" id="RHEA-COMP:11605"/>
        <dbReference type="ChEBI" id="CHEBI:15378"/>
        <dbReference type="ChEBI" id="CHEBI:30013"/>
        <dbReference type="ChEBI" id="CHEBI:30616"/>
        <dbReference type="ChEBI" id="CHEBI:61977"/>
        <dbReference type="ChEBI" id="CHEBI:456216"/>
        <dbReference type="EC" id="2.7.11.1"/>
    </reaction>
</comment>
<evidence type="ECO:0000256" key="4">
    <source>
        <dbReference type="ARBA" id="ARBA00013948"/>
    </source>
</evidence>
<dbReference type="InterPro" id="IPR011009">
    <property type="entry name" value="Kinase-like_dom_sf"/>
</dbReference>
<evidence type="ECO:0000259" key="10">
    <source>
        <dbReference type="PROSITE" id="PS50011"/>
    </source>
</evidence>
<dbReference type="InterPro" id="IPR008266">
    <property type="entry name" value="Tyr_kinase_AS"/>
</dbReference>
<dbReference type="SUPFAM" id="SSF56112">
    <property type="entry name" value="Protein kinase-like (PK-like)"/>
    <property type="match status" value="1"/>
</dbReference>
<dbReference type="Gene3D" id="1.10.510.10">
    <property type="entry name" value="Transferase(Phosphotransferase) domain 1"/>
    <property type="match status" value="1"/>
</dbReference>
<evidence type="ECO:0000256" key="2">
    <source>
        <dbReference type="ARBA" id="ARBA00011534"/>
    </source>
</evidence>
<keyword evidence="12" id="KW-1185">Reference proteome</keyword>
<dbReference type="PROSITE" id="PS00109">
    <property type="entry name" value="PROTEIN_KINASE_TYR"/>
    <property type="match status" value="1"/>
</dbReference>
<name>A0A9P6G693_9PLEO</name>
<dbReference type="GO" id="GO:0004674">
    <property type="term" value="F:protein serine/threonine kinase activity"/>
    <property type="evidence" value="ECO:0007669"/>
    <property type="project" value="UniProtKB-EC"/>
</dbReference>
<comment type="caution">
    <text evidence="11">The sequence shown here is derived from an EMBL/GenBank/DDBJ whole genome shotgun (WGS) entry which is preliminary data.</text>
</comment>
<proteinExistence type="predicted"/>
<organism evidence="11 12">
    <name type="scientific">Paraphaeosphaeria minitans</name>
    <dbReference type="NCBI Taxonomy" id="565426"/>
    <lineage>
        <taxon>Eukaryota</taxon>
        <taxon>Fungi</taxon>
        <taxon>Dikarya</taxon>
        <taxon>Ascomycota</taxon>
        <taxon>Pezizomycotina</taxon>
        <taxon>Dothideomycetes</taxon>
        <taxon>Pleosporomycetidae</taxon>
        <taxon>Pleosporales</taxon>
        <taxon>Massarineae</taxon>
        <taxon>Didymosphaeriaceae</taxon>
        <taxon>Paraphaeosphaeria</taxon>
    </lineage>
</organism>
<dbReference type="PROSITE" id="PS50011">
    <property type="entry name" value="PROTEIN_KINASE_DOM"/>
    <property type="match status" value="1"/>
</dbReference>
<evidence type="ECO:0000256" key="3">
    <source>
        <dbReference type="ARBA" id="ARBA00012513"/>
    </source>
</evidence>
<dbReference type="GO" id="GO:0005737">
    <property type="term" value="C:cytoplasm"/>
    <property type="evidence" value="ECO:0007669"/>
    <property type="project" value="TreeGrafter"/>
</dbReference>
<feature type="domain" description="Protein kinase" evidence="10">
    <location>
        <begin position="11"/>
        <end position="246"/>
    </location>
</feature>
<dbReference type="PANTHER" id="PTHR24361">
    <property type="entry name" value="MITOGEN-ACTIVATED KINASE KINASE KINASE"/>
    <property type="match status" value="1"/>
</dbReference>
<evidence type="ECO:0000313" key="12">
    <source>
        <dbReference type="Proteomes" id="UP000756921"/>
    </source>
</evidence>
<comment type="catalytic activity">
    <reaction evidence="9">
        <text>L-seryl-[protein] + ATP = O-phospho-L-seryl-[protein] + ADP + H(+)</text>
        <dbReference type="Rhea" id="RHEA:17989"/>
        <dbReference type="Rhea" id="RHEA-COMP:9863"/>
        <dbReference type="Rhea" id="RHEA-COMP:11604"/>
        <dbReference type="ChEBI" id="CHEBI:15378"/>
        <dbReference type="ChEBI" id="CHEBI:29999"/>
        <dbReference type="ChEBI" id="CHEBI:30616"/>
        <dbReference type="ChEBI" id="CHEBI:83421"/>
        <dbReference type="ChEBI" id="CHEBI:456216"/>
        <dbReference type="EC" id="2.7.11.1"/>
    </reaction>
</comment>
<keyword evidence="11" id="KW-0418">Kinase</keyword>
<comment type="function">
    <text evidence="1">Component of the EKC/KEOPS complex that is required for the formation of a threonylcarbamoyl group on adenosine at position 37 (t(6)A37) in tRNAs that read codons beginning with adenine. The complex is probably involved in the transfer of the threonylcarbamoyl moiety of threonylcarbamoyl-AMP (TC-AMP) to the N6 group of A37. BUD32 has ATPase activity in the context of the EKC/KEOPS complex and likely plays a supporting role to the catalytic subunit KAE1. The EKC/KEOPS complex also promotes both telomere uncapping and telomere elongation. The complex is required for efficient recruitment of transcriptional coactivators.</text>
</comment>
<evidence type="ECO:0000256" key="6">
    <source>
        <dbReference type="ARBA" id="ARBA00030980"/>
    </source>
</evidence>
<evidence type="ECO:0000256" key="7">
    <source>
        <dbReference type="ARBA" id="ARBA00033194"/>
    </source>
</evidence>
<evidence type="ECO:0000256" key="1">
    <source>
        <dbReference type="ARBA" id="ARBA00003747"/>
    </source>
</evidence>
<dbReference type="OrthoDB" id="1668230at2759"/>
<evidence type="ECO:0000313" key="11">
    <source>
        <dbReference type="EMBL" id="KAF9729857.1"/>
    </source>
</evidence>
<sequence>MEDSVRYPCGLNGRDVVGAGITGIVARLDAVIKFVDSSKRLKHEMIERERRVYQRLGSEYQGVLRYFGTLDDALILQYAANGSIRQYFAGQASPAPLPLRIRWIHQITTSIVFIHSKNVMHGDISCNNVFLDEELNAKLGDFGGSPIDDELPLVCYETSHELPNQERASDKSEIFALGSTFYEIMTGSKPYKGLSDQAIGDKYSQGNFPSVTSLPAFKDIIAQCWDQNYTSVDELLRDVQTEGIYFINFIYQQLMISSCYQIQARPSRLVDLGPL</sequence>
<dbReference type="GO" id="GO:0005524">
    <property type="term" value="F:ATP binding"/>
    <property type="evidence" value="ECO:0007669"/>
    <property type="project" value="InterPro"/>
</dbReference>
<dbReference type="PANTHER" id="PTHR24361:SF835">
    <property type="entry name" value="KINASE, NEK"/>
    <property type="match status" value="1"/>
</dbReference>
<keyword evidence="11" id="KW-0808">Transferase</keyword>
<dbReference type="InterPro" id="IPR001245">
    <property type="entry name" value="Ser-Thr/Tyr_kinase_cat_dom"/>
</dbReference>
<evidence type="ECO:0000256" key="9">
    <source>
        <dbReference type="ARBA" id="ARBA00048679"/>
    </source>
</evidence>
<evidence type="ECO:0000256" key="5">
    <source>
        <dbReference type="ARBA" id="ARBA00019973"/>
    </source>
</evidence>
<evidence type="ECO:0000256" key="8">
    <source>
        <dbReference type="ARBA" id="ARBA00047899"/>
    </source>
</evidence>
<protein>
    <recommendedName>
        <fullName evidence="5">EKC/KEOPS complex subunit BUD32</fullName>
        <ecNumber evidence="3">2.7.11.1</ecNumber>
    </recommendedName>
    <alternativeName>
        <fullName evidence="6 7">Atypical Serine/threonine protein kinase BUD32</fullName>
    </alternativeName>
    <alternativeName>
        <fullName evidence="4">EKC/KEOPS complex subunit bud32</fullName>
    </alternativeName>
</protein>
<reference evidence="11" key="1">
    <citation type="journal article" date="2020" name="Mol. Plant Microbe Interact.">
        <title>Genome Sequence of the Biocontrol Agent Coniothyrium minitans strain Conio (IMI 134523).</title>
        <authorList>
            <person name="Patel D."/>
            <person name="Shittu T.A."/>
            <person name="Baroncelli R."/>
            <person name="Muthumeenakshi S."/>
            <person name="Osborne T.H."/>
            <person name="Janganan T.K."/>
            <person name="Sreenivasaprasad S."/>
        </authorList>
    </citation>
    <scope>NUCLEOTIDE SEQUENCE</scope>
    <source>
        <strain evidence="11">Conio</strain>
    </source>
</reference>
<gene>
    <name evidence="11" type="ORF">PMIN01_11790</name>
</gene>
<dbReference type="EC" id="2.7.11.1" evidence="3"/>
<dbReference type="Pfam" id="PF07714">
    <property type="entry name" value="PK_Tyr_Ser-Thr"/>
    <property type="match status" value="1"/>
</dbReference>